<gene>
    <name evidence="2" type="ORF">SAMN02746041_02201</name>
    <name evidence="3" type="ORF">SAMN02746041_02377</name>
</gene>
<evidence type="ECO:0000313" key="2">
    <source>
        <dbReference type="EMBL" id="SMC25127.1"/>
    </source>
</evidence>
<evidence type="ECO:0000313" key="4">
    <source>
        <dbReference type="Proteomes" id="UP000192783"/>
    </source>
</evidence>
<sequence length="66" mass="7134">MPIARANGASSRADRVKGGKAGERSERTLDAGEHDETIRTAMGRRLAGAGIRQRRSQPTWVMSLQG</sequence>
<organism evidence="2 4">
    <name type="scientific">Desulfacinum hydrothermale DSM 13146</name>
    <dbReference type="NCBI Taxonomy" id="1121390"/>
    <lineage>
        <taxon>Bacteria</taxon>
        <taxon>Pseudomonadati</taxon>
        <taxon>Thermodesulfobacteriota</taxon>
        <taxon>Syntrophobacteria</taxon>
        <taxon>Syntrophobacterales</taxon>
        <taxon>Syntrophobacteraceae</taxon>
        <taxon>Desulfacinum</taxon>
    </lineage>
</organism>
<proteinExistence type="predicted"/>
<protein>
    <submittedName>
        <fullName evidence="2">Uncharacterized protein</fullName>
    </submittedName>
</protein>
<evidence type="ECO:0000313" key="3">
    <source>
        <dbReference type="EMBL" id="SMC25595.1"/>
    </source>
</evidence>
<accession>A0A1W1XMR5</accession>
<dbReference type="AlphaFoldDB" id="A0A1W1XMR5"/>
<dbReference type="EMBL" id="FWXF01000012">
    <property type="protein sequence ID" value="SMC25127.1"/>
    <property type="molecule type" value="Genomic_DNA"/>
</dbReference>
<dbReference type="RefSeq" id="WP_084057939.1">
    <property type="nucleotide sequence ID" value="NZ_FWXF01000012.1"/>
</dbReference>
<feature type="compositionally biased region" description="Polar residues" evidence="1">
    <location>
        <begin position="56"/>
        <end position="66"/>
    </location>
</feature>
<feature type="compositionally biased region" description="Basic and acidic residues" evidence="1">
    <location>
        <begin position="12"/>
        <end position="38"/>
    </location>
</feature>
<dbReference type="EMBL" id="FWXF01000013">
    <property type="protein sequence ID" value="SMC25595.1"/>
    <property type="molecule type" value="Genomic_DNA"/>
</dbReference>
<keyword evidence="4" id="KW-1185">Reference proteome</keyword>
<name>A0A1W1XMR5_9BACT</name>
<feature type="region of interest" description="Disordered" evidence="1">
    <location>
        <begin position="1"/>
        <end position="66"/>
    </location>
</feature>
<evidence type="ECO:0000256" key="1">
    <source>
        <dbReference type="SAM" id="MobiDB-lite"/>
    </source>
</evidence>
<reference evidence="2 4" key="1">
    <citation type="submission" date="2017-04" db="EMBL/GenBank/DDBJ databases">
        <authorList>
            <person name="Afonso C.L."/>
            <person name="Miller P.J."/>
            <person name="Scott M.A."/>
            <person name="Spackman E."/>
            <person name="Goraichik I."/>
            <person name="Dimitrov K.M."/>
            <person name="Suarez D.L."/>
            <person name="Swayne D.E."/>
        </authorList>
    </citation>
    <scope>NUCLEOTIDE SEQUENCE [LARGE SCALE GENOMIC DNA]</scope>
    <source>
        <strain evidence="2 4">DSM 13146</strain>
    </source>
</reference>
<dbReference type="Proteomes" id="UP000192783">
    <property type="component" value="Unassembled WGS sequence"/>
</dbReference>